<accession>A0A8J3BWL4</accession>
<reference evidence="2" key="2">
    <citation type="submission" date="2020-09" db="EMBL/GenBank/DDBJ databases">
        <authorList>
            <person name="Sun Q."/>
            <person name="Zhou Y."/>
        </authorList>
    </citation>
    <scope>NUCLEOTIDE SEQUENCE</scope>
    <source>
        <strain evidence="2">CGMCC 4.7299</strain>
    </source>
</reference>
<dbReference type="EMBL" id="BMMX01000001">
    <property type="protein sequence ID" value="GGK72707.1"/>
    <property type="molecule type" value="Genomic_DNA"/>
</dbReference>
<dbReference type="AlphaFoldDB" id="A0A8J3BWL4"/>
<name>A0A8J3BWL4_9ACTN</name>
<sequence length="98" mass="10161">MGGAGTAHPGNVEQLARQGRAHIIGHVGGGAAHNRLPAGLREPAASRPIERDATLMGGRPEGSMAFTMVYLLALSWSWTGTGVVARPLGGPPWNPVRC</sequence>
<comment type="caution">
    <text evidence="2">The sequence shown here is derived from an EMBL/GenBank/DDBJ whole genome shotgun (WGS) entry which is preliminary data.</text>
</comment>
<evidence type="ECO:0000313" key="3">
    <source>
        <dbReference type="Proteomes" id="UP000656042"/>
    </source>
</evidence>
<evidence type="ECO:0000313" key="2">
    <source>
        <dbReference type="EMBL" id="GGK72707.1"/>
    </source>
</evidence>
<feature type="region of interest" description="Disordered" evidence="1">
    <location>
        <begin position="26"/>
        <end position="57"/>
    </location>
</feature>
<evidence type="ECO:0000256" key="1">
    <source>
        <dbReference type="SAM" id="MobiDB-lite"/>
    </source>
</evidence>
<reference evidence="2" key="1">
    <citation type="journal article" date="2014" name="Int. J. Syst. Evol. Microbiol.">
        <title>Complete genome sequence of Corynebacterium casei LMG S-19264T (=DSM 44701T), isolated from a smear-ripened cheese.</title>
        <authorList>
            <consortium name="US DOE Joint Genome Institute (JGI-PGF)"/>
            <person name="Walter F."/>
            <person name="Albersmeier A."/>
            <person name="Kalinowski J."/>
            <person name="Ruckert C."/>
        </authorList>
    </citation>
    <scope>NUCLEOTIDE SEQUENCE</scope>
    <source>
        <strain evidence="2">CGMCC 4.7299</strain>
    </source>
</reference>
<organism evidence="2 3">
    <name type="scientific">Mangrovihabitans endophyticus</name>
    <dbReference type="NCBI Taxonomy" id="1751298"/>
    <lineage>
        <taxon>Bacteria</taxon>
        <taxon>Bacillati</taxon>
        <taxon>Actinomycetota</taxon>
        <taxon>Actinomycetes</taxon>
        <taxon>Micromonosporales</taxon>
        <taxon>Micromonosporaceae</taxon>
        <taxon>Mangrovihabitans</taxon>
    </lineage>
</organism>
<keyword evidence="3" id="KW-1185">Reference proteome</keyword>
<dbReference type="Proteomes" id="UP000656042">
    <property type="component" value="Unassembled WGS sequence"/>
</dbReference>
<gene>
    <name evidence="2" type="ORF">GCM10012284_03210</name>
</gene>
<proteinExistence type="predicted"/>
<protein>
    <submittedName>
        <fullName evidence="2">Uncharacterized protein</fullName>
    </submittedName>
</protein>